<evidence type="ECO:0000313" key="3">
    <source>
        <dbReference type="Proteomes" id="UP000198510"/>
    </source>
</evidence>
<gene>
    <name evidence="2" type="ORF">SAMN05421823_110240</name>
</gene>
<reference evidence="2 3" key="1">
    <citation type="submission" date="2016-10" db="EMBL/GenBank/DDBJ databases">
        <authorList>
            <person name="de Groot N.N."/>
        </authorList>
    </citation>
    <scope>NUCLEOTIDE SEQUENCE [LARGE SCALE GENOMIC DNA]</scope>
    <source>
        <strain evidence="2 3">DSM 25186</strain>
    </source>
</reference>
<evidence type="ECO:0000313" key="2">
    <source>
        <dbReference type="EMBL" id="SDM12554.1"/>
    </source>
</evidence>
<dbReference type="InterPro" id="IPR006099">
    <property type="entry name" value="MeMalonylCoA_mutase_a/b_cat"/>
</dbReference>
<dbReference type="SUPFAM" id="SSF51703">
    <property type="entry name" value="Cobalamin (vitamin B12)-dependent enzymes"/>
    <property type="match status" value="1"/>
</dbReference>
<dbReference type="PANTHER" id="PTHR48101">
    <property type="entry name" value="METHYLMALONYL-COA MUTASE, MITOCHONDRIAL-RELATED"/>
    <property type="match status" value="1"/>
</dbReference>
<dbReference type="Gene3D" id="3.20.20.240">
    <property type="entry name" value="Methylmalonyl-CoA mutase"/>
    <property type="match status" value="1"/>
</dbReference>
<sequence>MGNKKSMLRPDGQYSITRIGGAERRAAEVEFRSFGLMASTPTTGLDTTAFEALSYGEWAERARRELKGKTPAQLHWHLGDDFDVPPYFTQEHMQQFGYLRQLATQMPAAGWVNREELDARDGTLDRSALEAALATGAEGLALRVSSQTDLRSLLAGINLNQVPVSFYTNAPEAVIAYVQRYYPAWSALKGSVYYTGLHQTLGGGPLPGDAAHQVARLHQTFADSVAFCPHTVDLRAYQHAGATAVQEIAFGLSEALVYRGWLEEAGVETATFFRQVEARVAIGPAYLLEIAKLRAFRWLWHTLAAAYQTVPGEVRLFLHARTSEWTRTVADPYVNLLRHTTEAMAAVLGGCQALTVLPYTSVEGQSVDSRPFRLARNVSSILKHESYLDKVADPAAGAYYLEYLTDALITRAWALFCTVQDGGGWLAYVQQGKLAQALQEARTAQATKLQHGERVVVGVTHYRPDSGAHPIPAAPATPSIEVLFGQKS</sequence>
<evidence type="ECO:0000259" key="1">
    <source>
        <dbReference type="Pfam" id="PF01642"/>
    </source>
</evidence>
<dbReference type="InterPro" id="IPR016176">
    <property type="entry name" value="Cbl-dep_enz_cat"/>
</dbReference>
<dbReference type="Pfam" id="PF01642">
    <property type="entry name" value="MM_CoA_mutase"/>
    <property type="match status" value="1"/>
</dbReference>
<proteinExistence type="predicted"/>
<name>A0A1G9QNG2_9BACT</name>
<keyword evidence="3" id="KW-1185">Reference proteome</keyword>
<dbReference type="AlphaFoldDB" id="A0A1G9QNG2"/>
<accession>A0A1G9QNG2</accession>
<dbReference type="Proteomes" id="UP000198510">
    <property type="component" value="Unassembled WGS sequence"/>
</dbReference>
<protein>
    <submittedName>
        <fullName evidence="2">Methylmalonyl-CoA mutase</fullName>
    </submittedName>
</protein>
<dbReference type="STRING" id="1075417.SAMN05421823_110240"/>
<dbReference type="EMBL" id="FNFO01000010">
    <property type="protein sequence ID" value="SDM12554.1"/>
    <property type="molecule type" value="Genomic_DNA"/>
</dbReference>
<dbReference type="PANTHER" id="PTHR48101:SF1">
    <property type="entry name" value="METHYLMALONYL-COA MUTASE, LARGE SUBUNIT"/>
    <property type="match status" value="1"/>
</dbReference>
<dbReference type="GO" id="GO:0016866">
    <property type="term" value="F:intramolecular transferase activity"/>
    <property type="evidence" value="ECO:0007669"/>
    <property type="project" value="InterPro"/>
</dbReference>
<dbReference type="OrthoDB" id="9762378at2"/>
<dbReference type="GO" id="GO:0031419">
    <property type="term" value="F:cobalamin binding"/>
    <property type="evidence" value="ECO:0007669"/>
    <property type="project" value="InterPro"/>
</dbReference>
<feature type="domain" description="Methylmalonyl-CoA mutase alpha/beta chain catalytic" evidence="1">
    <location>
        <begin position="134"/>
        <end position="472"/>
    </location>
</feature>
<organism evidence="2 3">
    <name type="scientific">Catalinimonas alkaloidigena</name>
    <dbReference type="NCBI Taxonomy" id="1075417"/>
    <lineage>
        <taxon>Bacteria</taxon>
        <taxon>Pseudomonadati</taxon>
        <taxon>Bacteroidota</taxon>
        <taxon>Cytophagia</taxon>
        <taxon>Cytophagales</taxon>
        <taxon>Catalimonadaceae</taxon>
        <taxon>Catalinimonas</taxon>
    </lineage>
</organism>